<organism evidence="6 7">
    <name type="scientific">Malassezia psittaci</name>
    <dbReference type="NCBI Taxonomy" id="1821823"/>
    <lineage>
        <taxon>Eukaryota</taxon>
        <taxon>Fungi</taxon>
        <taxon>Dikarya</taxon>
        <taxon>Basidiomycota</taxon>
        <taxon>Ustilaginomycotina</taxon>
        <taxon>Malasseziomycetes</taxon>
        <taxon>Malasseziales</taxon>
        <taxon>Malasseziaceae</taxon>
        <taxon>Malassezia</taxon>
    </lineage>
</organism>
<sequence length="534" mass="59208">MALDLDSLLQVAPESFDPENIEADHDGLNESDSGSDDQQDVASKRRHYVDMDKSQMRKTRLTDSNALDSGKYKATRTSRAEMFGDDNFENMSQDSDHDEDDDEDGLDALHHRGEQDSNDSQLTDEIDSDDQISEVEDFDDDEELSGEDSSPSQQEEFDDGDESESEASQESESENASSNSAAIKDGSITKSQGKKRKGLQHDGDQPSGSQASSDDLIAQLHSRQKQDAEKGKQVQKQVRSWEQALRTRIAMQKVSTQVNRLPSSSELQSCLEGAPNLLADLDQAAAELEGMADKLLSIRSRLWPKNVKASERDIAAKINLEASGPKVLRDLEQTIEPYRRALLARWSDKIAAAPDSKSTLGGKLQLRAMNQGIVQQLDQAMNSDTLSQLVERTQVWRSPDANRISTSSSSSSDPSSERDVDVFDDSDFYAQLLRDLVENAALTQTGTSAYATDALQAKKRKRAVDVRASKGRRIRYQVIEKAQNFMPPIPRVTWSDEQAQRLFIRLAGAQPDQDDEEPMQDASVGDTLGFRLVA</sequence>
<dbReference type="Pfam" id="PF08164">
    <property type="entry name" value="TRAUB"/>
    <property type="match status" value="1"/>
</dbReference>
<evidence type="ECO:0000256" key="2">
    <source>
        <dbReference type="ARBA" id="ARBA00013850"/>
    </source>
</evidence>
<dbReference type="GO" id="GO:0005730">
    <property type="term" value="C:nucleolus"/>
    <property type="evidence" value="ECO:0007669"/>
    <property type="project" value="TreeGrafter"/>
</dbReference>
<evidence type="ECO:0000259" key="4">
    <source>
        <dbReference type="Pfam" id="PF08164"/>
    </source>
</evidence>
<gene>
    <name evidence="6" type="primary">BFR2</name>
    <name evidence="6" type="ORF">MPSI1_001340</name>
</gene>
<feature type="domain" description="Apoptosis-antagonizing transcription factor C-terminal" evidence="4">
    <location>
        <begin position="429"/>
        <end position="506"/>
    </location>
</feature>
<feature type="compositionally biased region" description="Acidic residues" evidence="3">
    <location>
        <begin position="96"/>
        <end position="106"/>
    </location>
</feature>
<dbReference type="InterPro" id="IPR025160">
    <property type="entry name" value="AATF"/>
</dbReference>
<name>A0AAF0F8N4_9BASI</name>
<reference evidence="6" key="1">
    <citation type="submission" date="2023-02" db="EMBL/GenBank/DDBJ databases">
        <title>Mating type loci evolution in Malassezia.</title>
        <authorList>
            <person name="Coelho M.A."/>
        </authorList>
    </citation>
    <scope>NUCLEOTIDE SEQUENCE</scope>
    <source>
        <strain evidence="6">CBS 14136</strain>
    </source>
</reference>
<dbReference type="PANTHER" id="PTHR15565">
    <property type="entry name" value="AATF PROTEIN APOPTOSIS ANTAGONIZING TRANSCRIPTION FACTOR"/>
    <property type="match status" value="1"/>
</dbReference>
<feature type="compositionally biased region" description="Acidic residues" evidence="3">
    <location>
        <begin position="122"/>
        <end position="146"/>
    </location>
</feature>
<dbReference type="PANTHER" id="PTHR15565:SF0">
    <property type="entry name" value="PROTEIN AATF"/>
    <property type="match status" value="1"/>
</dbReference>
<feature type="region of interest" description="Disordered" evidence="3">
    <location>
        <begin position="400"/>
        <end position="419"/>
    </location>
</feature>
<dbReference type="Pfam" id="PF13339">
    <property type="entry name" value="AATF-Che1"/>
    <property type="match status" value="1"/>
</dbReference>
<evidence type="ECO:0000313" key="7">
    <source>
        <dbReference type="Proteomes" id="UP001214628"/>
    </source>
</evidence>
<evidence type="ECO:0000256" key="3">
    <source>
        <dbReference type="SAM" id="MobiDB-lite"/>
    </source>
</evidence>
<proteinExistence type="inferred from homology"/>
<protein>
    <recommendedName>
        <fullName evidence="2">Protein BFR2</fullName>
    </recommendedName>
</protein>
<keyword evidence="7" id="KW-1185">Reference proteome</keyword>
<dbReference type="InterPro" id="IPR012617">
    <property type="entry name" value="AATF_C"/>
</dbReference>
<feature type="region of interest" description="Disordered" evidence="3">
    <location>
        <begin position="1"/>
        <end position="235"/>
    </location>
</feature>
<comment type="similarity">
    <text evidence="1">Belongs to the AATF family.</text>
</comment>
<feature type="compositionally biased region" description="Low complexity" evidence="3">
    <location>
        <begin position="405"/>
        <end position="414"/>
    </location>
</feature>
<evidence type="ECO:0000259" key="5">
    <source>
        <dbReference type="Pfam" id="PF13339"/>
    </source>
</evidence>
<feature type="compositionally biased region" description="Acidic residues" evidence="3">
    <location>
        <begin position="155"/>
        <end position="173"/>
    </location>
</feature>
<evidence type="ECO:0000313" key="6">
    <source>
        <dbReference type="EMBL" id="WFD42692.1"/>
    </source>
</evidence>
<dbReference type="EMBL" id="CP118375">
    <property type="protein sequence ID" value="WFD42692.1"/>
    <property type="molecule type" value="Genomic_DNA"/>
</dbReference>
<dbReference type="InterPro" id="IPR039223">
    <property type="entry name" value="AATF/Bfr2"/>
</dbReference>
<dbReference type="Proteomes" id="UP001214628">
    <property type="component" value="Chromosome 1"/>
</dbReference>
<dbReference type="AlphaFoldDB" id="A0AAF0F8N4"/>
<evidence type="ECO:0000256" key="1">
    <source>
        <dbReference type="ARBA" id="ARBA00008966"/>
    </source>
</evidence>
<feature type="domain" description="AATF leucine zipper-containing" evidence="5">
    <location>
        <begin position="227"/>
        <end position="349"/>
    </location>
</feature>
<dbReference type="GO" id="GO:0000462">
    <property type="term" value="P:maturation of SSU-rRNA from tricistronic rRNA transcript (SSU-rRNA, 5.8S rRNA, LSU-rRNA)"/>
    <property type="evidence" value="ECO:0007669"/>
    <property type="project" value="TreeGrafter"/>
</dbReference>
<accession>A0AAF0F8N4</accession>